<sequence>MIPPPAGGKPAADGTEEHAGEIATLPALPDQMIGNVPREDTTTATPVAEPMAVATQHPCVPQAPMAATTPRDVMIYGLIEEDVDDHEMERLVRELLGGQLKLAAMDICIDGIQRLGRLEETQVPRPVQLFSNRKRALIPIYQQAIEYKLPGTFWRGCRLFVEWQEVHP</sequence>
<accession>A0AAW1P5T0</accession>
<evidence type="ECO:0000313" key="1">
    <source>
        <dbReference type="EMBL" id="KAK9804094.1"/>
    </source>
</evidence>
<evidence type="ECO:0000313" key="2">
    <source>
        <dbReference type="Proteomes" id="UP001465755"/>
    </source>
</evidence>
<reference evidence="1 2" key="1">
    <citation type="journal article" date="2024" name="Nat. Commun.">
        <title>Phylogenomics reveals the evolutionary origins of lichenization in chlorophyte algae.</title>
        <authorList>
            <person name="Puginier C."/>
            <person name="Libourel C."/>
            <person name="Otte J."/>
            <person name="Skaloud P."/>
            <person name="Haon M."/>
            <person name="Grisel S."/>
            <person name="Petersen M."/>
            <person name="Berrin J.G."/>
            <person name="Delaux P.M."/>
            <person name="Dal Grande F."/>
            <person name="Keller J."/>
        </authorList>
    </citation>
    <scope>NUCLEOTIDE SEQUENCE [LARGE SCALE GENOMIC DNA]</scope>
    <source>
        <strain evidence="1 2">SAG 2036</strain>
    </source>
</reference>
<dbReference type="AlphaFoldDB" id="A0AAW1P5T0"/>
<proteinExistence type="predicted"/>
<comment type="caution">
    <text evidence="1">The sequence shown here is derived from an EMBL/GenBank/DDBJ whole genome shotgun (WGS) entry which is preliminary data.</text>
</comment>
<keyword evidence="2" id="KW-1185">Reference proteome</keyword>
<gene>
    <name evidence="1" type="ORF">WJX73_006704</name>
</gene>
<organism evidence="1 2">
    <name type="scientific">Symbiochloris irregularis</name>
    <dbReference type="NCBI Taxonomy" id="706552"/>
    <lineage>
        <taxon>Eukaryota</taxon>
        <taxon>Viridiplantae</taxon>
        <taxon>Chlorophyta</taxon>
        <taxon>core chlorophytes</taxon>
        <taxon>Trebouxiophyceae</taxon>
        <taxon>Trebouxiales</taxon>
        <taxon>Trebouxiaceae</taxon>
        <taxon>Symbiochloris</taxon>
    </lineage>
</organism>
<name>A0AAW1P5T0_9CHLO</name>
<dbReference type="Proteomes" id="UP001465755">
    <property type="component" value="Unassembled WGS sequence"/>
</dbReference>
<protein>
    <submittedName>
        <fullName evidence="1">Uncharacterized protein</fullName>
    </submittedName>
</protein>
<dbReference type="EMBL" id="JALJOQ010000053">
    <property type="protein sequence ID" value="KAK9804094.1"/>
    <property type="molecule type" value="Genomic_DNA"/>
</dbReference>